<dbReference type="EC" id="1.5.5.1" evidence="14"/>
<protein>
    <recommendedName>
        <fullName evidence="14">Electron transfer flavoprotein-ubiquinone oxidoreductase</fullName>
        <shortName evidence="14">ETF-QO</shortName>
        <ecNumber evidence="14">1.5.5.1</ecNumber>
    </recommendedName>
</protein>
<keyword evidence="9 14" id="KW-0560">Oxidoreductase</keyword>
<keyword evidence="6 14" id="KW-0479">Metal-binding</keyword>
<dbReference type="PATRIC" id="fig|1590042.3.peg.1075"/>
<evidence type="ECO:0000256" key="1">
    <source>
        <dbReference type="ARBA" id="ARBA00001974"/>
    </source>
</evidence>
<evidence type="ECO:0000256" key="5">
    <source>
        <dbReference type="ARBA" id="ARBA00022630"/>
    </source>
</evidence>
<evidence type="ECO:0000313" key="18">
    <source>
        <dbReference type="EMBL" id="MCS5709415.1"/>
    </source>
</evidence>
<accession>A0A0Q9YHI3</accession>
<dbReference type="InterPro" id="IPR007859">
    <property type="entry name" value="ETF-QO/FixX_C"/>
</dbReference>
<dbReference type="SUPFAM" id="SSF54862">
    <property type="entry name" value="4Fe-4S ferredoxins"/>
    <property type="match status" value="1"/>
</dbReference>
<dbReference type="Pfam" id="PF21162">
    <property type="entry name" value="ETFQO_UQ-bd"/>
    <property type="match status" value="1"/>
</dbReference>
<dbReference type="GO" id="GO:0051539">
    <property type="term" value="F:4 iron, 4 sulfur cluster binding"/>
    <property type="evidence" value="ECO:0007669"/>
    <property type="project" value="UniProtKB-UniRule"/>
</dbReference>
<keyword evidence="19" id="KW-1185">Reference proteome</keyword>
<evidence type="ECO:0000256" key="2">
    <source>
        <dbReference type="ARBA" id="ARBA00002819"/>
    </source>
</evidence>
<evidence type="ECO:0000313" key="17">
    <source>
        <dbReference type="EMBL" id="KRG19065.1"/>
    </source>
</evidence>
<dbReference type="PANTHER" id="PTHR10617:SF107">
    <property type="entry name" value="ELECTRON TRANSFER FLAVOPROTEIN-UBIQUINONE OXIDOREDUCTASE, MITOCHONDRIAL"/>
    <property type="match status" value="1"/>
</dbReference>
<dbReference type="Gene3D" id="3.30.9.90">
    <property type="match status" value="1"/>
</dbReference>
<dbReference type="Pfam" id="PF13450">
    <property type="entry name" value="NAD_binding_8"/>
    <property type="match status" value="1"/>
</dbReference>
<keyword evidence="10 14" id="KW-0408">Iron</keyword>
<evidence type="ECO:0000259" key="16">
    <source>
        <dbReference type="Pfam" id="PF21162"/>
    </source>
</evidence>
<comment type="catalytic activity">
    <reaction evidence="13 14">
        <text>a ubiquinone + reduced [electron-transfer flavoprotein] = a ubiquinol + oxidized [electron-transfer flavoprotein] + H(+)</text>
        <dbReference type="Rhea" id="RHEA:24052"/>
        <dbReference type="Rhea" id="RHEA-COMP:9565"/>
        <dbReference type="Rhea" id="RHEA-COMP:9566"/>
        <dbReference type="Rhea" id="RHEA-COMP:10685"/>
        <dbReference type="Rhea" id="RHEA-COMP:10686"/>
        <dbReference type="ChEBI" id="CHEBI:15378"/>
        <dbReference type="ChEBI" id="CHEBI:16389"/>
        <dbReference type="ChEBI" id="CHEBI:17976"/>
        <dbReference type="ChEBI" id="CHEBI:57692"/>
        <dbReference type="ChEBI" id="CHEBI:58307"/>
        <dbReference type="EC" id="1.5.5.1"/>
    </reaction>
</comment>
<dbReference type="InterPro" id="IPR036188">
    <property type="entry name" value="FAD/NAD-bd_sf"/>
</dbReference>
<keyword evidence="12 14" id="KW-0830">Ubiquinone</keyword>
<evidence type="ECO:0000256" key="13">
    <source>
        <dbReference type="ARBA" id="ARBA00052682"/>
    </source>
</evidence>
<keyword evidence="8 14" id="KW-0249">Electron transport</keyword>
<dbReference type="Gene3D" id="3.50.50.60">
    <property type="entry name" value="FAD/NAD(P)-binding domain"/>
    <property type="match status" value="1"/>
</dbReference>
<evidence type="ECO:0000256" key="14">
    <source>
        <dbReference type="RuleBase" id="RU366068"/>
    </source>
</evidence>
<dbReference type="EMBL" id="LKHV02000001">
    <property type="protein sequence ID" value="MCS5709415.1"/>
    <property type="molecule type" value="Genomic_DNA"/>
</dbReference>
<evidence type="ECO:0000256" key="3">
    <source>
        <dbReference type="ARBA" id="ARBA00022448"/>
    </source>
</evidence>
<dbReference type="Pfam" id="PF05187">
    <property type="entry name" value="Fer4_ETF_QO"/>
    <property type="match status" value="1"/>
</dbReference>
<keyword evidence="3 14" id="KW-0813">Transport</keyword>
<evidence type="ECO:0000256" key="10">
    <source>
        <dbReference type="ARBA" id="ARBA00023004"/>
    </source>
</evidence>
<evidence type="ECO:0000259" key="15">
    <source>
        <dbReference type="Pfam" id="PF05187"/>
    </source>
</evidence>
<feature type="domain" description="ETF-QO/FixC ubiquinone-binding" evidence="16">
    <location>
        <begin position="203"/>
        <end position="296"/>
    </location>
</feature>
<dbReference type="Gene3D" id="3.30.70.20">
    <property type="match status" value="1"/>
</dbReference>
<keyword evidence="11 14" id="KW-0411">Iron-sulfur</keyword>
<comment type="cofactor">
    <cofactor evidence="1 14">
        <name>FAD</name>
        <dbReference type="ChEBI" id="CHEBI:57692"/>
    </cofactor>
</comment>
<evidence type="ECO:0000313" key="19">
    <source>
        <dbReference type="Proteomes" id="UP000051494"/>
    </source>
</evidence>
<organism evidence="17">
    <name type="scientific">Candidatus Berkiella cookevillensis</name>
    <dbReference type="NCBI Taxonomy" id="437022"/>
    <lineage>
        <taxon>Bacteria</taxon>
        <taxon>Pseudomonadati</taxon>
        <taxon>Pseudomonadota</taxon>
        <taxon>Gammaproteobacteria</taxon>
        <taxon>Candidatus Berkiellales</taxon>
        <taxon>Candidatus Berkiellaceae</taxon>
        <taxon>Candidatus Berkiella</taxon>
    </lineage>
</organism>
<evidence type="ECO:0000256" key="9">
    <source>
        <dbReference type="ARBA" id="ARBA00023002"/>
    </source>
</evidence>
<dbReference type="EMBL" id="LKHV01000004">
    <property type="protein sequence ID" value="KRG19065.1"/>
    <property type="molecule type" value="Genomic_DNA"/>
</dbReference>
<name>A0A0Q9YHI3_9GAMM</name>
<dbReference type="RefSeq" id="WP_162252311.1">
    <property type="nucleotide sequence ID" value="NZ_LKHV02000001.1"/>
</dbReference>
<evidence type="ECO:0000256" key="4">
    <source>
        <dbReference type="ARBA" id="ARBA00022485"/>
    </source>
</evidence>
<evidence type="ECO:0000256" key="6">
    <source>
        <dbReference type="ARBA" id="ARBA00022723"/>
    </source>
</evidence>
<dbReference type="PRINTS" id="PR00420">
    <property type="entry name" value="RNGMNOXGNASE"/>
</dbReference>
<dbReference type="InterPro" id="IPR040156">
    <property type="entry name" value="ETF-QO"/>
</dbReference>
<comment type="function">
    <text evidence="2 14">Accepts electrons from ETF and reduces ubiquinone.</text>
</comment>
<dbReference type="STRING" id="437022.CC99x_01060"/>
<dbReference type="SUPFAM" id="SSF54373">
    <property type="entry name" value="FAD-linked reductases, C-terminal domain"/>
    <property type="match status" value="1"/>
</dbReference>
<dbReference type="GO" id="GO:0004174">
    <property type="term" value="F:electron-transferring-flavoprotein dehydrogenase activity"/>
    <property type="evidence" value="ECO:0007669"/>
    <property type="project" value="UniProtKB-UniRule"/>
</dbReference>
<keyword evidence="4" id="KW-0004">4Fe-4S</keyword>
<keyword evidence="7 14" id="KW-0274">FAD</keyword>
<feature type="domain" description="ETF-QO/FixX C-terminal" evidence="15">
    <location>
        <begin position="433"/>
        <end position="536"/>
    </location>
</feature>
<dbReference type="GO" id="GO:0046872">
    <property type="term" value="F:metal ion binding"/>
    <property type="evidence" value="ECO:0007669"/>
    <property type="project" value="UniProtKB-KW"/>
</dbReference>
<reference evidence="18" key="3">
    <citation type="submission" date="2021-06" db="EMBL/GenBank/DDBJ databases">
        <title>Genomic Description and Analysis of Intracellular Bacteria, Candidatus Berkiella cookevillensis and Candidatus Berkiella aquae.</title>
        <authorList>
            <person name="Kidane D.T."/>
            <person name="Mehari Y.T."/>
            <person name="Rice F.C."/>
            <person name="Arivett B.A."/>
            <person name="Farone A.L."/>
            <person name="Berk S.G."/>
            <person name="Farone M.B."/>
        </authorList>
    </citation>
    <scope>NUCLEOTIDE SEQUENCE</scope>
    <source>
        <strain evidence="18">CC99</strain>
    </source>
</reference>
<evidence type="ECO:0000256" key="11">
    <source>
        <dbReference type="ARBA" id="ARBA00023014"/>
    </source>
</evidence>
<reference evidence="17" key="1">
    <citation type="submission" date="2015-09" db="EMBL/GenBank/DDBJ databases">
        <title>Draft Genome Sequences of Two Novel Amoeba-resistant Intranuclear Bacteria, Candidatus Berkiella cookevillensis and Candidatus Berkiella aquae.</title>
        <authorList>
            <person name="Mehari Y.T."/>
            <person name="Arivett B.A."/>
            <person name="Farone A.L."/>
            <person name="Gunderson J.H."/>
            <person name="Farone M.B."/>
        </authorList>
    </citation>
    <scope>NUCLEOTIDE SEQUENCE [LARGE SCALE GENOMIC DNA]</scope>
    <source>
        <strain evidence="17">CC99</strain>
    </source>
</reference>
<dbReference type="FunFam" id="3.30.70.20:FF:000012">
    <property type="entry name" value="Electron transfer flavoprotein-ubiquinone oxidoreductase, mitochondrial"/>
    <property type="match status" value="1"/>
</dbReference>
<comment type="cofactor">
    <cofactor evidence="14">
        <name>[4Fe-4S] cluster</name>
        <dbReference type="ChEBI" id="CHEBI:49883"/>
    </cofactor>
    <text evidence="14">Binds 1 [4Fe-4S] cluster.</text>
</comment>
<comment type="caution">
    <text evidence="17">The sequence shown here is derived from an EMBL/GenBank/DDBJ whole genome shotgun (WGS) entry which is preliminary data.</text>
</comment>
<gene>
    <name evidence="17" type="ORF">CC99x_01060</name>
    <name evidence="18" type="ORF">CC99x_010935</name>
</gene>
<evidence type="ECO:0000256" key="12">
    <source>
        <dbReference type="ARBA" id="ARBA00023075"/>
    </source>
</evidence>
<proteinExistence type="predicted"/>
<dbReference type="AlphaFoldDB" id="A0A0Q9YHI3"/>
<reference evidence="18" key="2">
    <citation type="journal article" date="2016" name="Genome Announc.">
        <title>Draft Genome Sequences of Two Novel Amoeba-Resistant Intranuclear Bacteria, 'Candidatus Berkiella cookevillensis' and 'Candidatus Berkiella aquae'.</title>
        <authorList>
            <person name="Mehari Y.T."/>
            <person name="Arivett B.A."/>
            <person name="Farone A.L."/>
            <person name="Gunderson J.H."/>
            <person name="Farone M.B."/>
        </authorList>
    </citation>
    <scope>NUCLEOTIDE SEQUENCE</scope>
    <source>
        <strain evidence="18">CC99</strain>
    </source>
</reference>
<dbReference type="InterPro" id="IPR049398">
    <property type="entry name" value="ETF-QO/FixC_UQ-bd"/>
</dbReference>
<dbReference type="PANTHER" id="PTHR10617">
    <property type="entry name" value="ELECTRON TRANSFER FLAVOPROTEIN-UBIQUINONE OXIDOREDUCTASE"/>
    <property type="match status" value="1"/>
</dbReference>
<evidence type="ECO:0000256" key="8">
    <source>
        <dbReference type="ARBA" id="ARBA00022982"/>
    </source>
</evidence>
<dbReference type="Proteomes" id="UP000051494">
    <property type="component" value="Unassembled WGS sequence"/>
</dbReference>
<dbReference type="SUPFAM" id="SSF51905">
    <property type="entry name" value="FAD/NAD(P)-binding domain"/>
    <property type="match status" value="1"/>
</dbReference>
<evidence type="ECO:0000256" key="7">
    <source>
        <dbReference type="ARBA" id="ARBA00022827"/>
    </source>
</evidence>
<keyword evidence="5 14" id="KW-0285">Flavoprotein</keyword>
<sequence>MEYDVIIVGAGPSGLSSAIRLAQLCREHNKEHRICVLEKGAEVGAHILSGAVLEPRALNELIPNWQALNAPLKTAVSQDNFYYLTASGHYTLPTPPPMRNHGNYIISLGQLCQWLSTQAEELGIEIFAGFSASQCLYGENNEVIGIQTGDMGIDKNNQPKSSFQPGVNIYAKYTLFAEGCRGHLSQQLIHKYQLQQHSQPQTYGIGIKELWEIPTSQHQPGRIIHTVGWPLDPHTYGGSFVYHLADNLVSIGLVVGLDYKNPYLSPYQEFQRFKHHPLIASMLQEGRCIKYGARALNEGGWQSIPTLHFPGGLLIGCAAGFLNVAKIKGSHTAMKSGMLAAESIFEALNSNAPKIITTYQEKIHNSWIKEDLYPVRNLRPSFKWGLWPGLAYSAMDYYLLRGKAPWTFAHGKDNKATLLASQSKIIDYPKPDGKLSFDKMTSVSRANVYHDEDQPCHLHLQDKTIAVNVNYKQYAGLEARYCPAGVYEFVKSTGGNDVALQINAQNCIHCKTCDIKDPSQNICWVTPEGGGGPNYSNM</sequence>